<protein>
    <submittedName>
        <fullName evidence="1">Uncharacterized protein</fullName>
    </submittedName>
</protein>
<dbReference type="RefSeq" id="WP_053795934.1">
    <property type="nucleotide sequence ID" value="NZ_AZCK01000019.1"/>
</dbReference>
<dbReference type="PATRIC" id="fig|1423768.4.peg.1224"/>
<name>A0A0R1FK60_9LACO</name>
<evidence type="ECO:0000313" key="2">
    <source>
        <dbReference type="Proteomes" id="UP000051794"/>
    </source>
</evidence>
<dbReference type="GeneID" id="66349518"/>
<dbReference type="Proteomes" id="UP000051794">
    <property type="component" value="Unassembled WGS sequence"/>
</dbReference>
<accession>A0A0R1FK60</accession>
<organism evidence="1 2">
    <name type="scientific">Apilactobacillus kunkeei DSM 12361 = ATCC 700308</name>
    <dbReference type="NCBI Taxonomy" id="1423768"/>
    <lineage>
        <taxon>Bacteria</taxon>
        <taxon>Bacillati</taxon>
        <taxon>Bacillota</taxon>
        <taxon>Bacilli</taxon>
        <taxon>Lactobacillales</taxon>
        <taxon>Lactobacillaceae</taxon>
        <taxon>Apilactobacillus</taxon>
    </lineage>
</organism>
<gene>
    <name evidence="1" type="ORF">FD43_GL001212</name>
</gene>
<sequence>MWNIIAILLFIFAIYEVVKSIKDRGVVRDILNNYDNVIKVRAMIEEHNDDSEIVNAIKDEFNVRFYPATRIFMSVKKMK</sequence>
<evidence type="ECO:0000313" key="1">
    <source>
        <dbReference type="EMBL" id="KRK22172.1"/>
    </source>
</evidence>
<dbReference type="AlphaFoldDB" id="A0A0R1FK60"/>
<comment type="caution">
    <text evidence="1">The sequence shown here is derived from an EMBL/GenBank/DDBJ whole genome shotgun (WGS) entry which is preliminary data.</text>
</comment>
<reference evidence="1 2" key="1">
    <citation type="journal article" date="2015" name="Genome Announc.">
        <title>Expanding the biotechnology potential of lactobacilli through comparative genomics of 213 strains and associated genera.</title>
        <authorList>
            <person name="Sun Z."/>
            <person name="Harris H.M."/>
            <person name="McCann A."/>
            <person name="Guo C."/>
            <person name="Argimon S."/>
            <person name="Zhang W."/>
            <person name="Yang X."/>
            <person name="Jeffery I.B."/>
            <person name="Cooney J.C."/>
            <person name="Kagawa T.F."/>
            <person name="Liu W."/>
            <person name="Song Y."/>
            <person name="Salvetti E."/>
            <person name="Wrobel A."/>
            <person name="Rasinkangas P."/>
            <person name="Parkhill J."/>
            <person name="Rea M.C."/>
            <person name="O'Sullivan O."/>
            <person name="Ritari J."/>
            <person name="Douillard F.P."/>
            <person name="Paul Ross R."/>
            <person name="Yang R."/>
            <person name="Briner A.E."/>
            <person name="Felis G.E."/>
            <person name="de Vos W.M."/>
            <person name="Barrangou R."/>
            <person name="Klaenhammer T.R."/>
            <person name="Caufield P.W."/>
            <person name="Cui Y."/>
            <person name="Zhang H."/>
            <person name="O'Toole P.W."/>
        </authorList>
    </citation>
    <scope>NUCLEOTIDE SEQUENCE [LARGE SCALE GENOMIC DNA]</scope>
    <source>
        <strain evidence="1 2">DSM 12361</strain>
    </source>
</reference>
<dbReference type="EMBL" id="AZCK01000019">
    <property type="protein sequence ID" value="KRK22172.1"/>
    <property type="molecule type" value="Genomic_DNA"/>
</dbReference>
<proteinExistence type="predicted"/>